<dbReference type="AlphaFoldDB" id="A0A653WCN8"/>
<dbReference type="PANTHER" id="PTHR30349:SF41">
    <property type="entry name" value="INTEGRASE_RECOMBINASE PROTEIN MJ0367-RELATED"/>
    <property type="match status" value="1"/>
</dbReference>
<evidence type="ECO:0000256" key="3">
    <source>
        <dbReference type="ARBA" id="ARBA00023125"/>
    </source>
</evidence>
<dbReference type="InterPro" id="IPR010998">
    <property type="entry name" value="Integrase_recombinase_N"/>
</dbReference>
<dbReference type="InterPro" id="IPR013762">
    <property type="entry name" value="Integrase-like_cat_sf"/>
</dbReference>
<evidence type="ECO:0000256" key="6">
    <source>
        <dbReference type="SAM" id="MobiDB-lite"/>
    </source>
</evidence>
<evidence type="ECO:0000256" key="1">
    <source>
        <dbReference type="ARBA" id="ARBA00008857"/>
    </source>
</evidence>
<keyword evidence="10" id="KW-1185">Reference proteome</keyword>
<dbReference type="SUPFAM" id="SSF56349">
    <property type="entry name" value="DNA breaking-rejoining enzymes"/>
    <property type="match status" value="1"/>
</dbReference>
<reference evidence="9 10" key="1">
    <citation type="submission" date="2019-10" db="EMBL/GenBank/DDBJ databases">
        <authorList>
            <person name="Karimi E."/>
        </authorList>
    </citation>
    <scope>NUCLEOTIDE SEQUENCE [LARGE SCALE GENOMIC DNA]</scope>
    <source>
        <strain evidence="9">Maribacter sp. 151</strain>
    </source>
</reference>
<comment type="similarity">
    <text evidence="1">Belongs to the 'phage' integrase family.</text>
</comment>
<gene>
    <name evidence="9" type="ORF">MARI151_60205</name>
</gene>
<dbReference type="InterPro" id="IPR002104">
    <property type="entry name" value="Integrase_catalytic"/>
</dbReference>
<name>A0A653WCN8_9FLAO</name>
<organism evidence="9 10">
    <name type="scientific">Maribacter litoralis</name>
    <dbReference type="NCBI Taxonomy" id="2059726"/>
    <lineage>
        <taxon>Bacteria</taxon>
        <taxon>Pseudomonadati</taxon>
        <taxon>Bacteroidota</taxon>
        <taxon>Flavobacteriia</taxon>
        <taxon>Flavobacteriales</taxon>
        <taxon>Flavobacteriaceae</taxon>
        <taxon>Maribacter</taxon>
    </lineage>
</organism>
<dbReference type="InterPro" id="IPR004107">
    <property type="entry name" value="Integrase_SAM-like_N"/>
</dbReference>
<evidence type="ECO:0000256" key="2">
    <source>
        <dbReference type="ARBA" id="ARBA00022908"/>
    </source>
</evidence>
<evidence type="ECO:0000256" key="4">
    <source>
        <dbReference type="ARBA" id="ARBA00023172"/>
    </source>
</evidence>
<feature type="region of interest" description="Disordered" evidence="6">
    <location>
        <begin position="122"/>
        <end position="157"/>
    </location>
</feature>
<keyword evidence="4" id="KW-0233">DNA recombination</keyword>
<dbReference type="GO" id="GO:0003677">
    <property type="term" value="F:DNA binding"/>
    <property type="evidence" value="ECO:0007669"/>
    <property type="project" value="UniProtKB-UniRule"/>
</dbReference>
<dbReference type="RefSeq" id="WP_159303866.1">
    <property type="nucleotide sequence ID" value="NZ_LR733271.1"/>
</dbReference>
<dbReference type="Pfam" id="PF00589">
    <property type="entry name" value="Phage_integrase"/>
    <property type="match status" value="1"/>
</dbReference>
<accession>A0A653WCN8</accession>
<sequence length="467" mass="54269">MSLNSILLPTVYDNVYGLNMKLNYSEPKFYTGGVSIKGWSKLTNRQKKDALAKDWYVYFSYRNPKTYKLERQTPIKAGVNHLKTKKERLQFMKVIKRILIFKLQSGYVPKSYEQNIKATQSDSKVENIEKPKTEPKKIEQPPNEIINTTPPTTNTTLTEDPEISIKEAFDFALKIKKQSLSPNSYSGYHGPLKQFERWLDENEITSLKSITKKTVVQYLNSVLARTSPRTRNNARTSLSAIFTTLEDNEIIDDNFIPKIKPLSTKPTRNKTFTPEQESKLETCMNENDQLLLSFVKFVSLCFLRPIEVCRLKIKDIDVADRKIYVKAKNKKVKIKIIPEILLNILPDLSKENPEHFLFTPYKIGGEWDIPERDKRNYFSKRFKKIKDQFNLGKEYGLYSYRHTYITKLYREMRKELNTSDTKSTLLGITGHSTISSLEKYLRDIDAELPEDYSEFLQSSPKPGSQNG</sequence>
<feature type="domain" description="Core-binding (CB)" evidence="8">
    <location>
        <begin position="160"/>
        <end position="246"/>
    </location>
</feature>
<dbReference type="InterPro" id="IPR044068">
    <property type="entry name" value="CB"/>
</dbReference>
<dbReference type="InterPro" id="IPR050090">
    <property type="entry name" value="Tyrosine_recombinase_XerCD"/>
</dbReference>
<evidence type="ECO:0000313" key="9">
    <source>
        <dbReference type="EMBL" id="VXC16387.1"/>
    </source>
</evidence>
<feature type="domain" description="Tyr recombinase" evidence="7">
    <location>
        <begin position="267"/>
        <end position="453"/>
    </location>
</feature>
<evidence type="ECO:0000256" key="5">
    <source>
        <dbReference type="PROSITE-ProRule" id="PRU01248"/>
    </source>
</evidence>
<dbReference type="PROSITE" id="PS51900">
    <property type="entry name" value="CB"/>
    <property type="match status" value="1"/>
</dbReference>
<protein>
    <submittedName>
        <fullName evidence="9">Site-specific recombinase XerD</fullName>
    </submittedName>
</protein>
<dbReference type="PROSITE" id="PS51898">
    <property type="entry name" value="TYR_RECOMBINASE"/>
    <property type="match status" value="1"/>
</dbReference>
<feature type="compositionally biased region" description="Basic and acidic residues" evidence="6">
    <location>
        <begin position="123"/>
        <end position="139"/>
    </location>
</feature>
<dbReference type="GO" id="GO:0006310">
    <property type="term" value="P:DNA recombination"/>
    <property type="evidence" value="ECO:0007669"/>
    <property type="project" value="UniProtKB-KW"/>
</dbReference>
<dbReference type="GO" id="GO:0015074">
    <property type="term" value="P:DNA integration"/>
    <property type="evidence" value="ECO:0007669"/>
    <property type="project" value="UniProtKB-KW"/>
</dbReference>
<proteinExistence type="inferred from homology"/>
<evidence type="ECO:0000313" key="10">
    <source>
        <dbReference type="Proteomes" id="UP000430202"/>
    </source>
</evidence>
<dbReference type="Gene3D" id="1.10.150.130">
    <property type="match status" value="1"/>
</dbReference>
<dbReference type="PANTHER" id="PTHR30349">
    <property type="entry name" value="PHAGE INTEGRASE-RELATED"/>
    <property type="match status" value="1"/>
</dbReference>
<feature type="compositionally biased region" description="Low complexity" evidence="6">
    <location>
        <begin position="140"/>
        <end position="157"/>
    </location>
</feature>
<dbReference type="CDD" id="cd00397">
    <property type="entry name" value="DNA_BRE_C"/>
    <property type="match status" value="1"/>
</dbReference>
<dbReference type="EMBL" id="CABWLR010000006">
    <property type="protein sequence ID" value="VXC16387.1"/>
    <property type="molecule type" value="Genomic_DNA"/>
</dbReference>
<keyword evidence="3 5" id="KW-0238">DNA-binding</keyword>
<dbReference type="Gene3D" id="1.10.443.10">
    <property type="entry name" value="Intergrase catalytic core"/>
    <property type="match status" value="1"/>
</dbReference>
<keyword evidence="2" id="KW-0229">DNA integration</keyword>
<evidence type="ECO:0000259" key="7">
    <source>
        <dbReference type="PROSITE" id="PS51898"/>
    </source>
</evidence>
<evidence type="ECO:0000259" key="8">
    <source>
        <dbReference type="PROSITE" id="PS51900"/>
    </source>
</evidence>
<dbReference type="Proteomes" id="UP000430202">
    <property type="component" value="Unassembled WGS sequence"/>
</dbReference>
<dbReference type="Pfam" id="PF02899">
    <property type="entry name" value="Phage_int_SAM_1"/>
    <property type="match status" value="1"/>
</dbReference>
<dbReference type="InterPro" id="IPR011010">
    <property type="entry name" value="DNA_brk_join_enz"/>
</dbReference>